<gene>
    <name evidence="5" type="ORF">RKE40_07370</name>
</gene>
<reference evidence="5 6" key="1">
    <citation type="submission" date="2023-09" db="EMBL/GenBank/DDBJ databases">
        <title>Whole genome shotgun sequencing (WGS) of Bosea sp. ZW T0_25, isolated from stored onions (Allium cepa).</title>
        <authorList>
            <person name="Stoll D.A."/>
            <person name="Huch M."/>
        </authorList>
    </citation>
    <scope>NUCLEOTIDE SEQUENCE [LARGE SCALE GENOMIC DNA]</scope>
    <source>
        <strain evidence="5 6">ZW T0_25</strain>
    </source>
</reference>
<feature type="domain" description="Hcy-binding" evidence="4">
    <location>
        <begin position="4"/>
        <end position="310"/>
    </location>
</feature>
<keyword evidence="3" id="KW-0862">Zinc</keyword>
<dbReference type="Pfam" id="PF02574">
    <property type="entry name" value="S-methyl_trans"/>
    <property type="match status" value="1"/>
</dbReference>
<organism evidence="5 6">
    <name type="scientific">Bosea rubneri</name>
    <dbReference type="NCBI Taxonomy" id="3075434"/>
    <lineage>
        <taxon>Bacteria</taxon>
        <taxon>Pseudomonadati</taxon>
        <taxon>Pseudomonadota</taxon>
        <taxon>Alphaproteobacteria</taxon>
        <taxon>Hyphomicrobiales</taxon>
        <taxon>Boseaceae</taxon>
        <taxon>Bosea</taxon>
    </lineage>
</organism>
<dbReference type="PANTHER" id="PTHR11103:SF18">
    <property type="entry name" value="SLR1189 PROTEIN"/>
    <property type="match status" value="1"/>
</dbReference>
<dbReference type="PROSITE" id="PS50970">
    <property type="entry name" value="HCY"/>
    <property type="match status" value="1"/>
</dbReference>
<dbReference type="SUPFAM" id="SSF82282">
    <property type="entry name" value="Homocysteine S-methyltransferase"/>
    <property type="match status" value="1"/>
</dbReference>
<feature type="binding site" evidence="3">
    <location>
        <position position="295"/>
    </location>
    <ligand>
        <name>Zn(2+)</name>
        <dbReference type="ChEBI" id="CHEBI:29105"/>
    </ligand>
</feature>
<dbReference type="InterPro" id="IPR036589">
    <property type="entry name" value="HCY_dom_sf"/>
</dbReference>
<dbReference type="Proteomes" id="UP001254257">
    <property type="component" value="Unassembled WGS sequence"/>
</dbReference>
<keyword evidence="1 3" id="KW-0489">Methyltransferase</keyword>
<evidence type="ECO:0000313" key="5">
    <source>
        <dbReference type="EMBL" id="MDU0339694.1"/>
    </source>
</evidence>
<evidence type="ECO:0000259" key="4">
    <source>
        <dbReference type="PROSITE" id="PS50970"/>
    </source>
</evidence>
<dbReference type="InterPro" id="IPR003726">
    <property type="entry name" value="HCY_dom"/>
</dbReference>
<dbReference type="RefSeq" id="WP_316017589.1">
    <property type="nucleotide sequence ID" value="NZ_JAWDID010000008.1"/>
</dbReference>
<comment type="caution">
    <text evidence="5">The sequence shown here is derived from an EMBL/GenBank/DDBJ whole genome shotgun (WGS) entry which is preliminary data.</text>
</comment>
<keyword evidence="6" id="KW-1185">Reference proteome</keyword>
<protein>
    <submittedName>
        <fullName evidence="5">Homocysteine S-methyltransferase family protein</fullName>
    </submittedName>
</protein>
<keyword evidence="3" id="KW-0479">Metal-binding</keyword>
<evidence type="ECO:0000256" key="3">
    <source>
        <dbReference type="PROSITE-ProRule" id="PRU00333"/>
    </source>
</evidence>
<dbReference type="EMBL" id="JAWDID010000008">
    <property type="protein sequence ID" value="MDU0339694.1"/>
    <property type="molecule type" value="Genomic_DNA"/>
</dbReference>
<evidence type="ECO:0000313" key="6">
    <source>
        <dbReference type="Proteomes" id="UP001254257"/>
    </source>
</evidence>
<keyword evidence="2 3" id="KW-0808">Transferase</keyword>
<feature type="binding site" evidence="3">
    <location>
        <position position="296"/>
    </location>
    <ligand>
        <name>Zn(2+)</name>
        <dbReference type="ChEBI" id="CHEBI:29105"/>
    </ligand>
</feature>
<evidence type="ECO:0000256" key="2">
    <source>
        <dbReference type="ARBA" id="ARBA00022679"/>
    </source>
</evidence>
<comment type="cofactor">
    <cofactor evidence="3">
        <name>Zn(2+)</name>
        <dbReference type="ChEBI" id="CHEBI:29105"/>
    </cofactor>
</comment>
<dbReference type="PANTHER" id="PTHR11103">
    <property type="entry name" value="SLR1189 PROTEIN"/>
    <property type="match status" value="1"/>
</dbReference>
<evidence type="ECO:0000256" key="1">
    <source>
        <dbReference type="ARBA" id="ARBA00022603"/>
    </source>
</evidence>
<proteinExistence type="predicted"/>
<accession>A0ABU3S4I3</accession>
<feature type="binding site" evidence="3">
    <location>
        <position position="226"/>
    </location>
    <ligand>
        <name>Zn(2+)</name>
        <dbReference type="ChEBI" id="CHEBI:29105"/>
    </ligand>
</feature>
<sequence>MARYRHELPQLDGGIFLSDGGMETTFIFHDGMELPHFASCVLLETPEGRFHLRNYYERYLAMARGRGVGFVLDSATWRANPDWGRKLGYDAARLAAVNRAAIALLVELRDLWEAPSMPCVISGAIGPRGDGYRADRTSVAEAEDYHAAQIATFASTEADMVAAFTINHVEEAIGIAQAAKRLQMPCAISFTVETDGRLVTGTTLRGAIEAVETATDGSPAYYMINCAHPSHFTQALEAGEAWVRRVHGVRANASARSHAELDDSTELDAGDPVDFGRRYGELTRRFPTMRILGGCCGTDHRHVAAICEDCIEPVRLSA</sequence>
<dbReference type="Gene3D" id="3.20.20.330">
    <property type="entry name" value="Homocysteine-binding-like domain"/>
    <property type="match status" value="1"/>
</dbReference>
<name>A0ABU3S4I3_9HYPH</name>